<evidence type="ECO:0000259" key="1">
    <source>
        <dbReference type="Pfam" id="PF03235"/>
    </source>
</evidence>
<dbReference type="PANTHER" id="PTHR39639:SF1">
    <property type="entry name" value="DUF262 DOMAIN-CONTAINING PROTEIN"/>
    <property type="match status" value="1"/>
</dbReference>
<proteinExistence type="predicted"/>
<evidence type="ECO:0000313" key="3">
    <source>
        <dbReference type="Proteomes" id="UP000326780"/>
    </source>
</evidence>
<dbReference type="AlphaFoldDB" id="A0A5Q0MC04"/>
<dbReference type="PANTHER" id="PTHR39639">
    <property type="entry name" value="CHROMOSOME 16, WHOLE GENOME SHOTGUN SEQUENCE"/>
    <property type="match status" value="1"/>
</dbReference>
<name>A0A5Q0MC04_VARPD</name>
<dbReference type="Proteomes" id="UP000326780">
    <property type="component" value="Chromosome"/>
</dbReference>
<dbReference type="Pfam" id="PF03235">
    <property type="entry name" value="GmrSD_N"/>
    <property type="match status" value="1"/>
</dbReference>
<evidence type="ECO:0000313" key="2">
    <source>
        <dbReference type="EMBL" id="QFZ87161.1"/>
    </source>
</evidence>
<accession>A0A5Q0MC04</accession>
<reference evidence="2 3" key="1">
    <citation type="submission" date="2019-10" db="EMBL/GenBank/DDBJ databases">
        <title>Complete genome sequence of Variovorax paradoxus 5C-2.</title>
        <authorList>
            <person name="Gogoleva N.E."/>
            <person name="Balkin A.S."/>
        </authorList>
    </citation>
    <scope>NUCLEOTIDE SEQUENCE [LARGE SCALE GENOMIC DNA]</scope>
    <source>
        <strain evidence="2 3">5C-2</strain>
    </source>
</reference>
<sequence length="373" mass="43346">MATAKTNREIEGRYAQEDKEIAQERSDFLLPQVIDFVQKKQWMNLQPEYQRRQVWDKRRQSEFIESLLMNLPIPPVFLFEPEYSRYEVMDGQQRLSSIISFYGNRLKLVGLEHWKELNGKIYSDLPTKVQRGLDRRRISAVVLQSMADPSSANELRQIVFERLNTGGQKLNAQELRNCVYSGRFSTLLVELAGLPQFNDLIGVPRYEDHFVDGQVSPALESNPLFKRMIDCEIVLRFFALRNPKDIKGSMKSILDKCMERNRNINEDQALEMTVEFRSRVELAHELFGENAFKAALDPEEKVSQPFYDAVIIACDRVYTSRQRLLRNKAKLKRSVHATFGNEENYGLLVGRGNTAKTIQERLNLVESIFRDVL</sequence>
<organism evidence="2 3">
    <name type="scientific">Variovorax paradoxus</name>
    <dbReference type="NCBI Taxonomy" id="34073"/>
    <lineage>
        <taxon>Bacteria</taxon>
        <taxon>Pseudomonadati</taxon>
        <taxon>Pseudomonadota</taxon>
        <taxon>Betaproteobacteria</taxon>
        <taxon>Burkholderiales</taxon>
        <taxon>Comamonadaceae</taxon>
        <taxon>Variovorax</taxon>
    </lineage>
</organism>
<dbReference type="EMBL" id="CP045644">
    <property type="protein sequence ID" value="QFZ87161.1"/>
    <property type="molecule type" value="Genomic_DNA"/>
</dbReference>
<feature type="domain" description="GmrSD restriction endonucleases N-terminal" evidence="1">
    <location>
        <begin position="39"/>
        <end position="180"/>
    </location>
</feature>
<dbReference type="InterPro" id="IPR004919">
    <property type="entry name" value="GmrSD_N"/>
</dbReference>
<dbReference type="RefSeq" id="WP_153285593.1">
    <property type="nucleotide sequence ID" value="NZ_CP045644.1"/>
</dbReference>
<protein>
    <submittedName>
        <fullName evidence="2">DUF262 domain-containing protein</fullName>
    </submittedName>
</protein>
<gene>
    <name evidence="2" type="ORF">GFK26_32480</name>
</gene>